<comment type="similarity">
    <text evidence="3">Belongs to the dsrC/tusE family.</text>
</comment>
<protein>
    <recommendedName>
        <fullName evidence="3">Sulfurtransferase</fullName>
        <ecNumber evidence="3">2.8.1.-</ecNumber>
    </recommendedName>
</protein>
<keyword evidence="3" id="KW-0808">Transferase</keyword>
<dbReference type="Proteomes" id="UP000030428">
    <property type="component" value="Unassembled WGS sequence"/>
</dbReference>
<keyword evidence="2" id="KW-0963">Cytoplasm</keyword>
<comment type="caution">
    <text evidence="5">The sequence shown here is derived from an EMBL/GenBank/DDBJ whole genome shotgun (WGS) entry which is preliminary data.</text>
</comment>
<sequence>MQIEVNGKSIETDPQGYLVNLSDWSEDLANALAKKDDLVLGEAHWEIINMIRAYYEEHGTAPAMRKLTKLAKSELGAEKADSKYLYSLFPYGPGKQGSRYAGLPKPTGCV</sequence>
<dbReference type="GO" id="GO:0097163">
    <property type="term" value="F:sulfur carrier activity"/>
    <property type="evidence" value="ECO:0007669"/>
    <property type="project" value="TreeGrafter"/>
</dbReference>
<proteinExistence type="inferred from homology"/>
<dbReference type="GO" id="GO:0002143">
    <property type="term" value="P:tRNA wobble position uridine thiolation"/>
    <property type="evidence" value="ECO:0007669"/>
    <property type="project" value="TreeGrafter"/>
</dbReference>
<gene>
    <name evidence="5" type="ORF">PN36_31715</name>
</gene>
<dbReference type="GO" id="GO:0016740">
    <property type="term" value="F:transferase activity"/>
    <property type="evidence" value="ECO:0007669"/>
    <property type="project" value="UniProtKB-KW"/>
</dbReference>
<comment type="function">
    <text evidence="3">Part of a sulfur-relay system.</text>
</comment>
<evidence type="ECO:0000256" key="1">
    <source>
        <dbReference type="ARBA" id="ARBA00004496"/>
    </source>
</evidence>
<dbReference type="PIRSF" id="PIRSF006223">
    <property type="entry name" value="DsrC_TusE"/>
    <property type="match status" value="1"/>
</dbReference>
<organism evidence="5 6">
    <name type="scientific">Candidatus Thiomargarita nelsonii</name>
    <dbReference type="NCBI Taxonomy" id="1003181"/>
    <lineage>
        <taxon>Bacteria</taxon>
        <taxon>Pseudomonadati</taxon>
        <taxon>Pseudomonadota</taxon>
        <taxon>Gammaproteobacteria</taxon>
        <taxon>Thiotrichales</taxon>
        <taxon>Thiotrichaceae</taxon>
        <taxon>Thiomargarita</taxon>
    </lineage>
</organism>
<keyword evidence="6" id="KW-1185">Reference proteome</keyword>
<evidence type="ECO:0000313" key="5">
    <source>
        <dbReference type="EMBL" id="KHD11366.1"/>
    </source>
</evidence>
<dbReference type="InterPro" id="IPR025526">
    <property type="entry name" value="DsrC-like_dom_sf"/>
</dbReference>
<name>A0A0A6PBR1_9GAMM</name>
<dbReference type="GO" id="GO:0005737">
    <property type="term" value="C:cytoplasm"/>
    <property type="evidence" value="ECO:0007669"/>
    <property type="project" value="UniProtKB-SubCell"/>
</dbReference>
<comment type="subcellular location">
    <subcellularLocation>
        <location evidence="1">Cytoplasm</location>
    </subcellularLocation>
</comment>
<dbReference type="NCBIfam" id="TIGR03342">
    <property type="entry name" value="dsrC_tusE_dsvC"/>
    <property type="match status" value="1"/>
</dbReference>
<dbReference type="InterPro" id="IPR043163">
    <property type="entry name" value="DsrC-like_N"/>
</dbReference>
<dbReference type="InterPro" id="IPR007453">
    <property type="entry name" value="DsrC/TusE"/>
</dbReference>
<evidence type="ECO:0000256" key="3">
    <source>
        <dbReference type="PIRNR" id="PIRNR006223"/>
    </source>
</evidence>
<accession>A0A0A6PBR1</accession>
<evidence type="ECO:0000313" key="6">
    <source>
        <dbReference type="Proteomes" id="UP000030428"/>
    </source>
</evidence>
<dbReference type="Gene3D" id="1.10.10.370">
    <property type="entry name" value="DsrC-like protein, C-terminal domain"/>
    <property type="match status" value="1"/>
</dbReference>
<dbReference type="PANTHER" id="PTHR37010:SF1">
    <property type="entry name" value="SULFURTRANSFERASE TUSE"/>
    <property type="match status" value="1"/>
</dbReference>
<dbReference type="Pfam" id="PF04358">
    <property type="entry name" value="DsrC"/>
    <property type="match status" value="1"/>
</dbReference>
<reference evidence="5 6" key="1">
    <citation type="journal article" date="2016" name="Front. Microbiol.">
        <title>Single-Cell (Meta-)Genomics of a Dimorphic Candidatus Thiomargarita nelsonii Reveals Genomic Plasticity.</title>
        <authorList>
            <person name="Flood B.E."/>
            <person name="Fliss P."/>
            <person name="Jones D.S."/>
            <person name="Dick G.J."/>
            <person name="Jain S."/>
            <person name="Kaster A.K."/>
            <person name="Winkel M."/>
            <person name="Mussmann M."/>
            <person name="Bailey J."/>
        </authorList>
    </citation>
    <scope>NUCLEOTIDE SEQUENCE [LARGE SCALE GENOMIC DNA]</scope>
    <source>
        <strain evidence="5">Hydrate Ridge</strain>
    </source>
</reference>
<dbReference type="EC" id="2.8.1.-" evidence="3"/>
<evidence type="ECO:0000256" key="2">
    <source>
        <dbReference type="ARBA" id="ARBA00022490"/>
    </source>
</evidence>
<dbReference type="InterPro" id="IPR042072">
    <property type="entry name" value="DsrC-like_C"/>
</dbReference>
<evidence type="ECO:0000256" key="4">
    <source>
        <dbReference type="PIRSR" id="PIRSR006223-50"/>
    </source>
</evidence>
<dbReference type="EMBL" id="JSZA02000257">
    <property type="protein sequence ID" value="KHD11366.1"/>
    <property type="molecule type" value="Genomic_DNA"/>
</dbReference>
<dbReference type="Gene3D" id="3.30.1420.10">
    <property type="match status" value="1"/>
</dbReference>
<dbReference type="SUPFAM" id="SSF69721">
    <property type="entry name" value="DsrC, the gamma subunit of dissimilatory sulfite reductase"/>
    <property type="match status" value="1"/>
</dbReference>
<dbReference type="AlphaFoldDB" id="A0A0A6PBR1"/>
<dbReference type="PANTHER" id="PTHR37010">
    <property type="entry name" value="SULFURTRANSFERASE TUSE"/>
    <property type="match status" value="1"/>
</dbReference>
<feature type="active site" description="Cysteine persulfide intermediate" evidence="4">
    <location>
        <position position="109"/>
    </location>
</feature>